<dbReference type="Proteomes" id="UP001266305">
    <property type="component" value="Unassembled WGS sequence"/>
</dbReference>
<name>A0ABQ9VXU7_SAGOE</name>
<comment type="caution">
    <text evidence="1">The sequence shown here is derived from an EMBL/GenBank/DDBJ whole genome shotgun (WGS) entry which is preliminary data.</text>
</comment>
<sequence length="54" mass="6015">MPESPHLVDVASPGPLPTLDRHQESLTMALLSPQRWPMQPQLPGLFSALRDQAR</sequence>
<gene>
    <name evidence="1" type="ORF">P7K49_007915</name>
</gene>
<reference evidence="1 2" key="1">
    <citation type="submission" date="2023-05" db="EMBL/GenBank/DDBJ databases">
        <title>B98-5 Cell Line De Novo Hybrid Assembly: An Optical Mapping Approach.</title>
        <authorList>
            <person name="Kananen K."/>
            <person name="Auerbach J.A."/>
            <person name="Kautto E."/>
            <person name="Blachly J.S."/>
        </authorList>
    </citation>
    <scope>NUCLEOTIDE SEQUENCE [LARGE SCALE GENOMIC DNA]</scope>
    <source>
        <strain evidence="1">B95-8</strain>
        <tissue evidence="1">Cell line</tissue>
    </source>
</reference>
<dbReference type="EMBL" id="JASSZA010000004">
    <property type="protein sequence ID" value="KAK2113649.1"/>
    <property type="molecule type" value="Genomic_DNA"/>
</dbReference>
<keyword evidence="2" id="KW-1185">Reference proteome</keyword>
<feature type="non-terminal residue" evidence="1">
    <location>
        <position position="54"/>
    </location>
</feature>
<accession>A0ABQ9VXU7</accession>
<organism evidence="1 2">
    <name type="scientific">Saguinus oedipus</name>
    <name type="common">Cotton-top tamarin</name>
    <name type="synonym">Oedipomidas oedipus</name>
    <dbReference type="NCBI Taxonomy" id="9490"/>
    <lineage>
        <taxon>Eukaryota</taxon>
        <taxon>Metazoa</taxon>
        <taxon>Chordata</taxon>
        <taxon>Craniata</taxon>
        <taxon>Vertebrata</taxon>
        <taxon>Euteleostomi</taxon>
        <taxon>Mammalia</taxon>
        <taxon>Eutheria</taxon>
        <taxon>Euarchontoglires</taxon>
        <taxon>Primates</taxon>
        <taxon>Haplorrhini</taxon>
        <taxon>Platyrrhini</taxon>
        <taxon>Cebidae</taxon>
        <taxon>Callitrichinae</taxon>
        <taxon>Saguinus</taxon>
    </lineage>
</organism>
<protein>
    <submittedName>
        <fullName evidence="1">Uncharacterized protein</fullName>
    </submittedName>
</protein>
<proteinExistence type="predicted"/>
<evidence type="ECO:0000313" key="1">
    <source>
        <dbReference type="EMBL" id="KAK2113649.1"/>
    </source>
</evidence>
<evidence type="ECO:0000313" key="2">
    <source>
        <dbReference type="Proteomes" id="UP001266305"/>
    </source>
</evidence>